<feature type="compositionally biased region" description="Acidic residues" evidence="1">
    <location>
        <begin position="211"/>
        <end position="231"/>
    </location>
</feature>
<evidence type="ECO:0008006" key="4">
    <source>
        <dbReference type="Google" id="ProtNLM"/>
    </source>
</evidence>
<protein>
    <recommendedName>
        <fullName evidence="4">F-box domain-containing protein</fullName>
    </recommendedName>
</protein>
<dbReference type="SUPFAM" id="SSF52047">
    <property type="entry name" value="RNI-like"/>
    <property type="match status" value="1"/>
</dbReference>
<organism evidence="2 3">
    <name type="scientific">Lentinula raphanica</name>
    <dbReference type="NCBI Taxonomy" id="153919"/>
    <lineage>
        <taxon>Eukaryota</taxon>
        <taxon>Fungi</taxon>
        <taxon>Dikarya</taxon>
        <taxon>Basidiomycota</taxon>
        <taxon>Agaricomycotina</taxon>
        <taxon>Agaricomycetes</taxon>
        <taxon>Agaricomycetidae</taxon>
        <taxon>Agaricales</taxon>
        <taxon>Marasmiineae</taxon>
        <taxon>Omphalotaceae</taxon>
        <taxon>Lentinula</taxon>
    </lineage>
</organism>
<feature type="region of interest" description="Disordered" evidence="1">
    <location>
        <begin position="76"/>
        <end position="148"/>
    </location>
</feature>
<evidence type="ECO:0000256" key="1">
    <source>
        <dbReference type="SAM" id="MobiDB-lite"/>
    </source>
</evidence>
<dbReference type="InterPro" id="IPR032675">
    <property type="entry name" value="LRR_dom_sf"/>
</dbReference>
<dbReference type="Gene3D" id="3.80.10.10">
    <property type="entry name" value="Ribonuclease Inhibitor"/>
    <property type="match status" value="1"/>
</dbReference>
<evidence type="ECO:0000313" key="2">
    <source>
        <dbReference type="EMBL" id="KAJ3833720.1"/>
    </source>
</evidence>
<dbReference type="AlphaFoldDB" id="A0AA38NZW8"/>
<dbReference type="Proteomes" id="UP001163846">
    <property type="component" value="Unassembled WGS sequence"/>
</dbReference>
<keyword evidence="3" id="KW-1185">Reference proteome</keyword>
<gene>
    <name evidence="2" type="ORF">F5878DRAFT_665410</name>
</gene>
<feature type="compositionally biased region" description="Acidic residues" evidence="1">
    <location>
        <begin position="76"/>
        <end position="110"/>
    </location>
</feature>
<reference evidence="2" key="1">
    <citation type="submission" date="2022-08" db="EMBL/GenBank/DDBJ databases">
        <authorList>
            <consortium name="DOE Joint Genome Institute"/>
            <person name="Min B."/>
            <person name="Riley R."/>
            <person name="Sierra-Patev S."/>
            <person name="Naranjo-Ortiz M."/>
            <person name="Looney B."/>
            <person name="Konkel Z."/>
            <person name="Slot J.C."/>
            <person name="Sakamoto Y."/>
            <person name="Steenwyk J.L."/>
            <person name="Rokas A."/>
            <person name="Carro J."/>
            <person name="Camarero S."/>
            <person name="Ferreira P."/>
            <person name="Molpeceres G."/>
            <person name="Ruiz-Duenas F.J."/>
            <person name="Serrano A."/>
            <person name="Henrissat B."/>
            <person name="Drula E."/>
            <person name="Hughes K.W."/>
            <person name="Mata J.L."/>
            <person name="Ishikawa N.K."/>
            <person name="Vargas-Isla R."/>
            <person name="Ushijima S."/>
            <person name="Smith C.A."/>
            <person name="Ahrendt S."/>
            <person name="Andreopoulos W."/>
            <person name="He G."/>
            <person name="Labutti K."/>
            <person name="Lipzen A."/>
            <person name="Ng V."/>
            <person name="Sandor L."/>
            <person name="Barry K."/>
            <person name="Martinez A.T."/>
            <person name="Xiao Y."/>
            <person name="Gibbons J.G."/>
            <person name="Terashima K."/>
            <person name="Hibbett D.S."/>
            <person name="Grigoriev I.V."/>
        </authorList>
    </citation>
    <scope>NUCLEOTIDE SEQUENCE</scope>
    <source>
        <strain evidence="2">TFB9207</strain>
    </source>
</reference>
<name>A0AA38NZW8_9AGAR</name>
<feature type="compositionally biased region" description="Acidic residues" evidence="1">
    <location>
        <begin position="135"/>
        <end position="146"/>
    </location>
</feature>
<proteinExistence type="predicted"/>
<comment type="caution">
    <text evidence="2">The sequence shown here is derived from an EMBL/GenBank/DDBJ whole genome shotgun (WGS) entry which is preliminary data.</text>
</comment>
<evidence type="ECO:0000313" key="3">
    <source>
        <dbReference type="Proteomes" id="UP001163846"/>
    </source>
</evidence>
<dbReference type="EMBL" id="MU806646">
    <property type="protein sequence ID" value="KAJ3833720.1"/>
    <property type="molecule type" value="Genomic_DNA"/>
</dbReference>
<sequence length="610" mass="68576">MSDIHEKEFKEDIKHGVRKLMRENGNMSAAQAFIQVTKDMLKNNPFVPPTSGCPINDLPNELLAHIFYLGMEMEMEDEDLSDSEPEYENDSNEDELDLLDSWDSDDEDEGGASAFNGIGKVKGVKKGRPDAADGQCDEEESSDEEENERHLPFQVLVSHVCRHFREVAIESPLLWTTIHYHAGTSLSMAKSWLERSKGHPLQIEIDCHGPDDEEDEDDEEEESQSNSENEDATAKSKHLTKDQISELMDILIPAVNRWQIFSVQANYYESIHLILERFSKCSSAPLLEVLELYHYEDCEEFEHFSPPELSTKFTIFGGDAPKLKSVALWGVHIDWDTCLTLLSDLHDLELAYHANDVRPSFQTFSSIITGSPELETLSLCLSGPSGSASDWGDTPIDVSSVKSLTLCHHEAAYIEALLPLLHLPNVTELYLDYDSEDYSEFALLLSKPLPGRTKSILAGLDHLKLGGFPSNRRARQSMLEQLVNLKSIRLDCAGDEVEFFERLMELKSTPSENGTTQSVVFCPHLTTLMVSGIEGPTMIKFVEARKKGGAPLVKLSLSELDNVDDKEEEWLKAHLEELDFFEPSDSEEELDVDDEDVNELLHTGVVMGLH</sequence>
<accession>A0AA38NZW8</accession>
<feature type="region of interest" description="Disordered" evidence="1">
    <location>
        <begin position="203"/>
        <end position="238"/>
    </location>
</feature>